<keyword evidence="2 5" id="KW-0812">Transmembrane</keyword>
<dbReference type="GeneTree" id="ENSGT01030000234640"/>
<comment type="subcellular location">
    <subcellularLocation>
        <location evidence="1">Membrane</location>
    </subcellularLocation>
</comment>
<dbReference type="Ensembl" id="ENSXMAT00000031461.1">
    <property type="protein sequence ID" value="ENSXMAP00000034122.1"/>
    <property type="gene ID" value="ENSXMAG00000021445.1"/>
</dbReference>
<evidence type="ECO:0000256" key="3">
    <source>
        <dbReference type="ARBA" id="ARBA00022989"/>
    </source>
</evidence>
<evidence type="ECO:0000256" key="1">
    <source>
        <dbReference type="ARBA" id="ARBA00004370"/>
    </source>
</evidence>
<dbReference type="GO" id="GO:0016020">
    <property type="term" value="C:membrane"/>
    <property type="evidence" value="ECO:0007669"/>
    <property type="project" value="UniProtKB-SubCell"/>
</dbReference>
<sequence length="330" mass="37570">MDELNVSHVTLTGYVEMSKYRCLYFSVLFAAYVLIVCSNATIVCLIWTHKNLHQPMYVFIAALLFNCLLYSTTVYPKLLIDFLSETPVVSVSSCLLQFFLFYSIGGTEFWLIASMAFDRYVSICRPLRYPAIMRRSTVKALLILAWLVPACHIAPEAILSAKTRMCRSDLSGIFCNNAVFTLHCTRPRSLTVLGVVALLDLVILPMLFTVFTYTKIFITSRQSGKSFRRKAAETCVPHLMVLISFSYLAAYDVAVADFSRTAGFQFCLKLFRLMKRLVLHLLYQEAGHVFKNNSSIQIPHSSFVSHVSLTCRFSGCVINKHFWHRSYCIL</sequence>
<reference evidence="8" key="2">
    <citation type="journal article" date="2013" name="Nat. Genet.">
        <title>The genome of the platyfish, Xiphophorus maculatus, provides insights into evolutionary adaptation and several complex traits.</title>
        <authorList>
            <person name="Schartl M."/>
            <person name="Walter R.B."/>
            <person name="Shen Y."/>
            <person name="Garcia T."/>
            <person name="Catchen J."/>
            <person name="Amores A."/>
            <person name="Braasch I."/>
            <person name="Chalopin D."/>
            <person name="Volff J.N."/>
            <person name="Lesch K.P."/>
            <person name="Bisazza A."/>
            <person name="Minx P."/>
            <person name="Hillier L."/>
            <person name="Wilson R.K."/>
            <person name="Fuerstenberg S."/>
            <person name="Boore J."/>
            <person name="Searle S."/>
            <person name="Postlethwait J.H."/>
            <person name="Warren W.C."/>
        </authorList>
    </citation>
    <scope>NUCLEOTIDE SEQUENCE [LARGE SCALE GENOMIC DNA]</scope>
    <source>
        <strain evidence="8">JP 163 A</strain>
    </source>
</reference>
<evidence type="ECO:0000259" key="6">
    <source>
        <dbReference type="PROSITE" id="PS50262"/>
    </source>
</evidence>
<dbReference type="GO" id="GO:0005549">
    <property type="term" value="F:odorant binding"/>
    <property type="evidence" value="ECO:0007669"/>
    <property type="project" value="TreeGrafter"/>
</dbReference>
<feature type="transmembrane region" description="Helical" evidence="5">
    <location>
        <begin position="95"/>
        <end position="117"/>
    </location>
</feature>
<dbReference type="InParanoid" id="A0A3B5QTP7"/>
<name>A0A3B5QTP7_XIPMA</name>
<dbReference type="GO" id="GO:0004984">
    <property type="term" value="F:olfactory receptor activity"/>
    <property type="evidence" value="ECO:0007669"/>
    <property type="project" value="TreeGrafter"/>
</dbReference>
<keyword evidence="4 5" id="KW-0472">Membrane</keyword>
<dbReference type="PROSITE" id="PS50262">
    <property type="entry name" value="G_PROTEIN_RECEP_F1_2"/>
    <property type="match status" value="1"/>
</dbReference>
<evidence type="ECO:0000313" key="7">
    <source>
        <dbReference type="Ensembl" id="ENSXMAP00000034122.1"/>
    </source>
</evidence>
<reference evidence="7" key="4">
    <citation type="submission" date="2025-09" db="UniProtKB">
        <authorList>
            <consortium name="Ensembl"/>
        </authorList>
    </citation>
    <scope>IDENTIFICATION</scope>
    <source>
        <strain evidence="7">JP 163 A</strain>
    </source>
</reference>
<keyword evidence="3 5" id="KW-1133">Transmembrane helix</keyword>
<evidence type="ECO:0000313" key="8">
    <source>
        <dbReference type="Proteomes" id="UP000002852"/>
    </source>
</evidence>
<reference evidence="7" key="3">
    <citation type="submission" date="2025-08" db="UniProtKB">
        <authorList>
            <consortium name="Ensembl"/>
        </authorList>
    </citation>
    <scope>IDENTIFICATION</scope>
    <source>
        <strain evidence="7">JP 163 A</strain>
    </source>
</reference>
<dbReference type="PROSITE" id="PS00237">
    <property type="entry name" value="G_PROTEIN_RECEP_F1_1"/>
    <property type="match status" value="1"/>
</dbReference>
<feature type="transmembrane region" description="Helical" evidence="5">
    <location>
        <begin position="23"/>
        <end position="47"/>
    </location>
</feature>
<dbReference type="AlphaFoldDB" id="A0A3B5QTP7"/>
<dbReference type="Gene3D" id="1.20.1070.10">
    <property type="entry name" value="Rhodopsin 7-helix transmembrane proteins"/>
    <property type="match status" value="1"/>
</dbReference>
<dbReference type="Pfam" id="PF00001">
    <property type="entry name" value="7tm_1"/>
    <property type="match status" value="1"/>
</dbReference>
<dbReference type="InterPro" id="IPR017452">
    <property type="entry name" value="GPCR_Rhodpsn_7TM"/>
</dbReference>
<evidence type="ECO:0000256" key="4">
    <source>
        <dbReference type="ARBA" id="ARBA00023136"/>
    </source>
</evidence>
<dbReference type="PANTHER" id="PTHR26451:SF847">
    <property type="entry name" value="ODORANT RECEPTOR-RELATED"/>
    <property type="match status" value="1"/>
</dbReference>
<feature type="transmembrane region" description="Helical" evidence="5">
    <location>
        <begin position="234"/>
        <end position="251"/>
    </location>
</feature>
<feature type="transmembrane region" description="Helical" evidence="5">
    <location>
        <begin position="56"/>
        <end position="75"/>
    </location>
</feature>
<dbReference type="PANTHER" id="PTHR26451">
    <property type="entry name" value="G_PROTEIN_RECEP_F1_2 DOMAIN-CONTAINING PROTEIN"/>
    <property type="match status" value="1"/>
</dbReference>
<evidence type="ECO:0000256" key="5">
    <source>
        <dbReference type="SAM" id="Phobius"/>
    </source>
</evidence>
<accession>A0A3B5QTP7</accession>
<dbReference type="SUPFAM" id="SSF81321">
    <property type="entry name" value="Family A G protein-coupled receptor-like"/>
    <property type="match status" value="1"/>
</dbReference>
<keyword evidence="8" id="KW-1185">Reference proteome</keyword>
<feature type="transmembrane region" description="Helical" evidence="5">
    <location>
        <begin position="190"/>
        <end position="213"/>
    </location>
</feature>
<dbReference type="InterPro" id="IPR000276">
    <property type="entry name" value="GPCR_Rhodpsn"/>
</dbReference>
<reference evidence="8" key="1">
    <citation type="submission" date="2012-01" db="EMBL/GenBank/DDBJ databases">
        <authorList>
            <person name="Walter R."/>
            <person name="Schartl M."/>
            <person name="Warren W."/>
        </authorList>
    </citation>
    <scope>NUCLEOTIDE SEQUENCE [LARGE SCALE GENOMIC DNA]</scope>
    <source>
        <strain evidence="8">JP 163 A</strain>
    </source>
</reference>
<organism evidence="7 8">
    <name type="scientific">Xiphophorus maculatus</name>
    <name type="common">Southern platyfish</name>
    <name type="synonym">Platypoecilus maculatus</name>
    <dbReference type="NCBI Taxonomy" id="8083"/>
    <lineage>
        <taxon>Eukaryota</taxon>
        <taxon>Metazoa</taxon>
        <taxon>Chordata</taxon>
        <taxon>Craniata</taxon>
        <taxon>Vertebrata</taxon>
        <taxon>Euteleostomi</taxon>
        <taxon>Actinopterygii</taxon>
        <taxon>Neopterygii</taxon>
        <taxon>Teleostei</taxon>
        <taxon>Neoteleostei</taxon>
        <taxon>Acanthomorphata</taxon>
        <taxon>Ovalentaria</taxon>
        <taxon>Atherinomorphae</taxon>
        <taxon>Cyprinodontiformes</taxon>
        <taxon>Poeciliidae</taxon>
        <taxon>Poeciliinae</taxon>
        <taxon>Xiphophorus</taxon>
    </lineage>
</organism>
<protein>
    <recommendedName>
        <fullName evidence="6">G-protein coupled receptors family 1 profile domain-containing protein</fullName>
    </recommendedName>
</protein>
<dbReference type="GO" id="GO:0004930">
    <property type="term" value="F:G protein-coupled receptor activity"/>
    <property type="evidence" value="ECO:0007669"/>
    <property type="project" value="InterPro"/>
</dbReference>
<dbReference type="Proteomes" id="UP000002852">
    <property type="component" value="Unassembled WGS sequence"/>
</dbReference>
<dbReference type="OMA" id="PACHIAP"/>
<dbReference type="InterPro" id="IPR052921">
    <property type="entry name" value="GPCR1_Superfamily_Member"/>
</dbReference>
<proteinExistence type="predicted"/>
<feature type="transmembrane region" description="Helical" evidence="5">
    <location>
        <begin position="138"/>
        <end position="155"/>
    </location>
</feature>
<feature type="domain" description="G-protein coupled receptors family 1 profile" evidence="6">
    <location>
        <begin position="38"/>
        <end position="243"/>
    </location>
</feature>
<evidence type="ECO:0000256" key="2">
    <source>
        <dbReference type="ARBA" id="ARBA00022692"/>
    </source>
</evidence>